<keyword evidence="4" id="KW-0808">Transferase</keyword>
<feature type="transmembrane region" description="Helical" evidence="11">
    <location>
        <begin position="264"/>
        <end position="281"/>
    </location>
</feature>
<reference evidence="12 13" key="1">
    <citation type="submission" date="2018-06" db="EMBL/GenBank/DDBJ databases">
        <title>Extensive metabolic versatility and redundancy in microbially diverse, dynamic hydrothermal sediments.</title>
        <authorList>
            <person name="Dombrowski N."/>
            <person name="Teske A."/>
            <person name="Baker B.J."/>
        </authorList>
    </citation>
    <scope>NUCLEOTIDE SEQUENCE [LARGE SCALE GENOMIC DNA]</scope>
    <source>
        <strain evidence="12">B47_G16</strain>
    </source>
</reference>
<accession>A0A497E447</accession>
<evidence type="ECO:0000256" key="4">
    <source>
        <dbReference type="ARBA" id="ARBA00022679"/>
    </source>
</evidence>
<gene>
    <name evidence="12" type="ORF">DRJ00_04265</name>
</gene>
<organism evidence="12 13">
    <name type="scientific">Aerophobetes bacterium</name>
    <dbReference type="NCBI Taxonomy" id="2030807"/>
    <lineage>
        <taxon>Bacteria</taxon>
        <taxon>Candidatus Aerophobota</taxon>
    </lineage>
</organism>
<dbReference type="EMBL" id="QMPZ01000047">
    <property type="protein sequence ID" value="RLE09403.1"/>
    <property type="molecule type" value="Genomic_DNA"/>
</dbReference>
<dbReference type="InterPro" id="IPR001182">
    <property type="entry name" value="FtsW/RodA"/>
</dbReference>
<feature type="transmembrane region" description="Helical" evidence="11">
    <location>
        <begin position="71"/>
        <end position="88"/>
    </location>
</feature>
<evidence type="ECO:0000256" key="6">
    <source>
        <dbReference type="ARBA" id="ARBA00022960"/>
    </source>
</evidence>
<evidence type="ECO:0000256" key="2">
    <source>
        <dbReference type="ARBA" id="ARBA00022475"/>
    </source>
</evidence>
<dbReference type="PANTHER" id="PTHR30474">
    <property type="entry name" value="CELL CYCLE PROTEIN"/>
    <property type="match status" value="1"/>
</dbReference>
<comment type="subcellular location">
    <subcellularLocation>
        <location evidence="1">Membrane</location>
        <topology evidence="1">Multi-pass membrane protein</topology>
    </subcellularLocation>
</comment>
<dbReference type="NCBIfam" id="TIGR02210">
    <property type="entry name" value="rodA_shape"/>
    <property type="match status" value="1"/>
</dbReference>
<evidence type="ECO:0000256" key="10">
    <source>
        <dbReference type="ARBA" id="ARBA00023316"/>
    </source>
</evidence>
<protein>
    <submittedName>
        <fullName evidence="12">Rod shape-determining protein RodA</fullName>
    </submittedName>
</protein>
<sequence>MQTVSNHGKMDWPIFLSVLALAIGSLFHLYTVSFPEQGYYFFRQMIWIAIGMGFLFLFFLFKVSFWEKISYFLYGVIFILLVVVLFKGEGVHAHRWLRIGKISFQPSEFAKLALIFVLAKVLAKEEEVGWRKVIISLCFTFPFLILVAVEPDLGSALLFLPLWLGMLILAGISWKRFFLIVAAGLALFPFSFFTLRPYQKMRILTFLNPARDPLGSGWSVLQSKIALGSGGLMGKGFKGAVHTQLRFLSRPFTDFIFASVGEEWGFIGVVIVLGLYFIIISRTVKISLENGRSFAGLLSGGMAILVFSQVFVNVGMTAGIMPVTGMPLPLISYGGSSTIMFLSGMGILLSLKRRPWRLS</sequence>
<dbReference type="GO" id="GO:0008360">
    <property type="term" value="P:regulation of cell shape"/>
    <property type="evidence" value="ECO:0007669"/>
    <property type="project" value="UniProtKB-KW"/>
</dbReference>
<dbReference type="PANTHER" id="PTHR30474:SF1">
    <property type="entry name" value="PEPTIDOGLYCAN GLYCOSYLTRANSFERASE MRDB"/>
    <property type="match status" value="1"/>
</dbReference>
<dbReference type="GO" id="GO:0071555">
    <property type="term" value="P:cell wall organization"/>
    <property type="evidence" value="ECO:0007669"/>
    <property type="project" value="UniProtKB-KW"/>
</dbReference>
<evidence type="ECO:0000256" key="5">
    <source>
        <dbReference type="ARBA" id="ARBA00022692"/>
    </source>
</evidence>
<dbReference type="Pfam" id="PF01098">
    <property type="entry name" value="FTSW_RODA_SPOVE"/>
    <property type="match status" value="1"/>
</dbReference>
<keyword evidence="5 11" id="KW-0812">Transmembrane</keyword>
<evidence type="ECO:0000256" key="1">
    <source>
        <dbReference type="ARBA" id="ARBA00004141"/>
    </source>
</evidence>
<dbReference type="GO" id="GO:0005886">
    <property type="term" value="C:plasma membrane"/>
    <property type="evidence" value="ECO:0007669"/>
    <property type="project" value="TreeGrafter"/>
</dbReference>
<dbReference type="GO" id="GO:0016757">
    <property type="term" value="F:glycosyltransferase activity"/>
    <property type="evidence" value="ECO:0007669"/>
    <property type="project" value="UniProtKB-KW"/>
</dbReference>
<evidence type="ECO:0000313" key="12">
    <source>
        <dbReference type="EMBL" id="RLE09403.1"/>
    </source>
</evidence>
<feature type="transmembrane region" description="Helical" evidence="11">
    <location>
        <begin position="133"/>
        <end position="149"/>
    </location>
</feature>
<evidence type="ECO:0000256" key="7">
    <source>
        <dbReference type="ARBA" id="ARBA00022984"/>
    </source>
</evidence>
<feature type="transmembrane region" description="Helical" evidence="11">
    <location>
        <begin position="331"/>
        <end position="351"/>
    </location>
</feature>
<keyword evidence="8 11" id="KW-1133">Transmembrane helix</keyword>
<feature type="transmembrane region" description="Helical" evidence="11">
    <location>
        <begin position="45"/>
        <end position="65"/>
    </location>
</feature>
<name>A0A497E447_UNCAE</name>
<feature type="transmembrane region" description="Helical" evidence="11">
    <location>
        <begin position="177"/>
        <end position="195"/>
    </location>
</feature>
<evidence type="ECO:0000256" key="9">
    <source>
        <dbReference type="ARBA" id="ARBA00023136"/>
    </source>
</evidence>
<keyword evidence="10" id="KW-0961">Cell wall biogenesis/degradation</keyword>
<dbReference type="InterPro" id="IPR011923">
    <property type="entry name" value="RodA/MrdB"/>
</dbReference>
<dbReference type="GO" id="GO:0051301">
    <property type="term" value="P:cell division"/>
    <property type="evidence" value="ECO:0007669"/>
    <property type="project" value="InterPro"/>
</dbReference>
<keyword evidence="6" id="KW-0133">Cell shape</keyword>
<proteinExistence type="predicted"/>
<feature type="transmembrane region" description="Helical" evidence="11">
    <location>
        <begin position="12"/>
        <end position="33"/>
    </location>
</feature>
<dbReference type="AlphaFoldDB" id="A0A497E447"/>
<dbReference type="GO" id="GO:0009252">
    <property type="term" value="P:peptidoglycan biosynthetic process"/>
    <property type="evidence" value="ECO:0007669"/>
    <property type="project" value="UniProtKB-KW"/>
</dbReference>
<dbReference type="GO" id="GO:0015648">
    <property type="term" value="F:lipid-linked peptidoglycan transporter activity"/>
    <property type="evidence" value="ECO:0007669"/>
    <property type="project" value="TreeGrafter"/>
</dbReference>
<dbReference type="GO" id="GO:0032153">
    <property type="term" value="C:cell division site"/>
    <property type="evidence" value="ECO:0007669"/>
    <property type="project" value="TreeGrafter"/>
</dbReference>
<feature type="transmembrane region" description="Helical" evidence="11">
    <location>
        <begin position="155"/>
        <end position="172"/>
    </location>
</feature>
<dbReference type="Proteomes" id="UP000279422">
    <property type="component" value="Unassembled WGS sequence"/>
</dbReference>
<keyword evidence="2" id="KW-1003">Cell membrane</keyword>
<feature type="transmembrane region" description="Helical" evidence="11">
    <location>
        <begin position="293"/>
        <end position="311"/>
    </location>
</feature>
<dbReference type="PROSITE" id="PS00428">
    <property type="entry name" value="FTSW_RODA_SPOVE"/>
    <property type="match status" value="1"/>
</dbReference>
<evidence type="ECO:0000256" key="3">
    <source>
        <dbReference type="ARBA" id="ARBA00022676"/>
    </source>
</evidence>
<keyword evidence="7" id="KW-0573">Peptidoglycan synthesis</keyword>
<dbReference type="InterPro" id="IPR018365">
    <property type="entry name" value="Cell_cycle_FtsW-rel_CS"/>
</dbReference>
<keyword evidence="9 11" id="KW-0472">Membrane</keyword>
<keyword evidence="3" id="KW-0328">Glycosyltransferase</keyword>
<evidence type="ECO:0000313" key="13">
    <source>
        <dbReference type="Proteomes" id="UP000279422"/>
    </source>
</evidence>
<evidence type="ECO:0000256" key="11">
    <source>
        <dbReference type="SAM" id="Phobius"/>
    </source>
</evidence>
<evidence type="ECO:0000256" key="8">
    <source>
        <dbReference type="ARBA" id="ARBA00022989"/>
    </source>
</evidence>
<comment type="caution">
    <text evidence="12">The sequence shown here is derived from an EMBL/GenBank/DDBJ whole genome shotgun (WGS) entry which is preliminary data.</text>
</comment>